<dbReference type="PANTHER" id="PTHR48104:SF30">
    <property type="entry name" value="METACASPASE-1"/>
    <property type="match status" value="1"/>
</dbReference>
<dbReference type="Proteomes" id="UP000321907">
    <property type="component" value="Unassembled WGS sequence"/>
</dbReference>
<feature type="domain" description="Peptidase C14 caspase" evidence="1">
    <location>
        <begin position="4"/>
        <end position="251"/>
    </location>
</feature>
<evidence type="ECO:0008006" key="5">
    <source>
        <dbReference type="Google" id="ProtNLM"/>
    </source>
</evidence>
<dbReference type="InterPro" id="IPR050452">
    <property type="entry name" value="Metacaspase"/>
</dbReference>
<evidence type="ECO:0000259" key="2">
    <source>
        <dbReference type="Pfam" id="PF24096"/>
    </source>
</evidence>
<sequence length="1125" mass="124570">MTIYALMIAVADYPAPITKLPGCAEDLKAVATFFTEYARINGVEIKLKSLLDDQASREGVIAGFSHFSAAGPDDVCLLYYSGHGAQMPAPREFWDQETDRKCETWVLYDSRLPGGRDLADKEISYLLATHTKAAGQVLAISDSCHSGTITRTAQMVPRMAPDANADVRFQDFLGHESYRTEGEFRHPPVRDHVTLSACRAEQLAMEMPFNGTPRGLFTYHLLATMNSVDLSQISYAGLADRVRVRIKNNYRNQDAHSVATGKADMNQYFLSGNLKQNRSLCLDYAQPGGWFVPQGEISGSSAGTTGTVLDGETEREITVNRVDGGRSYIRAEEWMNPDRTPYPLLYLGNEKKVLKLYLSADFPNQTYNALLANAIEDTNGQLLITDELKDAKYQITYLKEYGVVLSLPDEQRPLFEGEDIRQDGWAGRFIRKISQVSGYENVLKLGPTTRVLNLETAVEIKLEQIATDVYGEEITADNQEQPTDGTAVFSYTRDEEGDLAQPLLRLGVKVKPGQGPLYVGMLYLDEAFSVSGTAMPVKRLTDEDQSPYLTRLSGEDENGDSYYFNHIALSLPDQLQSWGLTEITNYLKVIVSQSEFTLAEYEQPGLLLQEKKEKETLRGAGVPRVKRKERRDRWGVKNIPITIYRPLMSGAVTHPDGSSVITVEQMPDGVSFNDIVLDCSMSSSRALTSTAAPALPTEGFGMAPANMFNSRDVMASQTPLDMVHLTGLTNGDQVTARSPMRLKAGDLAKDGCLIFAYDEVAKRYYPVGFPDRDSNTLVVQQLPQPEAKPEQYSRSLGGSIKLFFRKVVVDAVPWLDGSVNKLRQAEVTPDLKVNYLTDNTKALTDKVAAAQKPIALFIHGIIGDTTTAPAILRRAKMADSSELYAQYDLLLTYDYENLKTPLMDTARDLQKQLTEIGLSAGHSKTLHVYSHSMGGLVSRCFIEMLSGRDVVTHLLQFGTPNGGSPYGNVAQWVTPLLSRALASGAAYQPYLAPLLGLRWFINNALETLKQMKTGSDFLKMLKEEGVRGNVPYSVINGDIRLMPDVTTEDLNFYQRIIAKLDWRDALDAVFFMAPTDIAVSVKSQQDIPGLQNLPDAIGSDHLSYFINESSVEVLEGYLPALFTAK</sequence>
<proteinExistence type="predicted"/>
<dbReference type="Pfam" id="PF24096">
    <property type="entry name" value="DUF7379"/>
    <property type="match status" value="1"/>
</dbReference>
<protein>
    <recommendedName>
        <fullName evidence="5">Caspase domain-containing protein</fullName>
    </recommendedName>
</protein>
<dbReference type="AlphaFoldDB" id="A0A5C7FN81"/>
<dbReference type="SUPFAM" id="SSF53474">
    <property type="entry name" value="alpha/beta-Hydrolases"/>
    <property type="match status" value="1"/>
</dbReference>
<keyword evidence="4" id="KW-1185">Reference proteome</keyword>
<gene>
    <name evidence="3" type="ORF">FUA23_00130</name>
</gene>
<name>A0A5C7FN81_9BACT</name>
<dbReference type="GO" id="GO:0005737">
    <property type="term" value="C:cytoplasm"/>
    <property type="evidence" value="ECO:0007669"/>
    <property type="project" value="TreeGrafter"/>
</dbReference>
<dbReference type="OrthoDB" id="1491023at2"/>
<feature type="domain" description="DUF7379" evidence="2">
    <location>
        <begin position="856"/>
        <end position="974"/>
    </location>
</feature>
<accession>A0A5C7FN81</accession>
<dbReference type="EMBL" id="VOXD01000001">
    <property type="protein sequence ID" value="TXF91627.1"/>
    <property type="molecule type" value="Genomic_DNA"/>
</dbReference>
<evidence type="ECO:0000313" key="4">
    <source>
        <dbReference type="Proteomes" id="UP000321907"/>
    </source>
</evidence>
<evidence type="ECO:0000313" key="3">
    <source>
        <dbReference type="EMBL" id="TXF91627.1"/>
    </source>
</evidence>
<organism evidence="3 4">
    <name type="scientific">Neolewinella aurantiaca</name>
    <dbReference type="NCBI Taxonomy" id="2602767"/>
    <lineage>
        <taxon>Bacteria</taxon>
        <taxon>Pseudomonadati</taxon>
        <taxon>Bacteroidota</taxon>
        <taxon>Saprospiria</taxon>
        <taxon>Saprospirales</taxon>
        <taxon>Lewinellaceae</taxon>
        <taxon>Neolewinella</taxon>
    </lineage>
</organism>
<dbReference type="RefSeq" id="WP_147928668.1">
    <property type="nucleotide sequence ID" value="NZ_VOXD01000001.1"/>
</dbReference>
<dbReference type="InterPro" id="IPR011600">
    <property type="entry name" value="Pept_C14_caspase"/>
</dbReference>
<dbReference type="InterPro" id="IPR029058">
    <property type="entry name" value="AB_hydrolase_fold"/>
</dbReference>
<dbReference type="PANTHER" id="PTHR48104">
    <property type="entry name" value="METACASPASE-4"/>
    <property type="match status" value="1"/>
</dbReference>
<dbReference type="GO" id="GO:0006508">
    <property type="term" value="P:proteolysis"/>
    <property type="evidence" value="ECO:0007669"/>
    <property type="project" value="InterPro"/>
</dbReference>
<dbReference type="GO" id="GO:0004197">
    <property type="term" value="F:cysteine-type endopeptidase activity"/>
    <property type="evidence" value="ECO:0007669"/>
    <property type="project" value="InterPro"/>
</dbReference>
<reference evidence="3 4" key="1">
    <citation type="submission" date="2019-08" db="EMBL/GenBank/DDBJ databases">
        <title>Lewinella sp. strain SSH13 Genome sequencing and assembly.</title>
        <authorList>
            <person name="Kim I."/>
        </authorList>
    </citation>
    <scope>NUCLEOTIDE SEQUENCE [LARGE SCALE GENOMIC DNA]</scope>
    <source>
        <strain evidence="3 4">SSH13</strain>
    </source>
</reference>
<dbReference type="Pfam" id="PF00656">
    <property type="entry name" value="Peptidase_C14"/>
    <property type="match status" value="1"/>
</dbReference>
<evidence type="ECO:0000259" key="1">
    <source>
        <dbReference type="Pfam" id="PF00656"/>
    </source>
</evidence>
<comment type="caution">
    <text evidence="3">The sequence shown here is derived from an EMBL/GenBank/DDBJ whole genome shotgun (WGS) entry which is preliminary data.</text>
</comment>
<dbReference type="Gene3D" id="3.40.50.1820">
    <property type="entry name" value="alpha/beta hydrolase"/>
    <property type="match status" value="1"/>
</dbReference>
<dbReference type="InterPro" id="IPR055803">
    <property type="entry name" value="DUF7379"/>
</dbReference>
<dbReference type="Gene3D" id="3.40.50.1460">
    <property type="match status" value="1"/>
</dbReference>